<evidence type="ECO:0000313" key="2">
    <source>
        <dbReference type="Proteomes" id="UP000037185"/>
    </source>
</evidence>
<keyword evidence="2" id="KW-1185">Reference proteome</keyword>
<dbReference type="Proteomes" id="UP000037185">
    <property type="component" value="Unassembled WGS sequence"/>
</dbReference>
<gene>
    <name evidence="1" type="ORF">ADZ36_08600</name>
</gene>
<reference evidence="1" key="1">
    <citation type="submission" date="2015-07" db="EMBL/GenBank/DDBJ databases">
        <title>Draft genome sequence of Streptomyces fradiae, a resistant strain to nitron-oligomycin.</title>
        <authorList>
            <person name="Vatlin A.A."/>
            <person name="Bekker O.B."/>
            <person name="Danilenko V.N."/>
        </authorList>
    </citation>
    <scope>NUCLEOTIDE SEQUENCE</scope>
    <source>
        <strain evidence="1">Olg1-1</strain>
    </source>
</reference>
<accession>A0ACC4WE90</accession>
<evidence type="ECO:0000313" key="1">
    <source>
        <dbReference type="EMBL" id="KNE82910.1"/>
    </source>
</evidence>
<sequence>MNQLVERAARGAPHGPEIWVRGPRAGAAGDGAGLSDSAVAAAEEPARPTAFAWVNAHGGAGASTLSAVLGGADCGNRWPDPAEGEPVTVLLVARTHAAGLQALSQALDTFRREKQRQGLTVAAAVLVADAPGRMPRQLAQRIRVIGSVVEVHRVPWIPQWRTGNLDAPLPRELSSLARLVSGPQQPTGGTQ</sequence>
<organism evidence="1 2">
    <name type="scientific">Streptomyces fradiae</name>
    <name type="common">Streptomyces roseoflavus</name>
    <dbReference type="NCBI Taxonomy" id="1906"/>
    <lineage>
        <taxon>Bacteria</taxon>
        <taxon>Bacillati</taxon>
        <taxon>Actinomycetota</taxon>
        <taxon>Actinomycetes</taxon>
        <taxon>Kitasatosporales</taxon>
        <taxon>Streptomycetaceae</taxon>
        <taxon>Streptomyces</taxon>
    </lineage>
</organism>
<protein>
    <submittedName>
        <fullName evidence="1">Uncharacterized protein</fullName>
    </submittedName>
</protein>
<name>A0ACC4WE90_STRFR</name>
<dbReference type="EMBL" id="LGSP01000011">
    <property type="protein sequence ID" value="KNE82910.1"/>
    <property type="molecule type" value="Genomic_DNA"/>
</dbReference>
<proteinExistence type="predicted"/>
<comment type="caution">
    <text evidence="1">The sequence shown here is derived from an EMBL/GenBank/DDBJ whole genome shotgun (WGS) entry which is preliminary data.</text>
</comment>